<accession>A0ACC3SZR4</accession>
<gene>
    <name evidence="1" type="ORF">V1525DRAFT_419747</name>
</gene>
<protein>
    <submittedName>
        <fullName evidence="1">Uncharacterized protein</fullName>
    </submittedName>
</protein>
<reference evidence="2" key="1">
    <citation type="journal article" date="2024" name="Front. Bioeng. Biotechnol.">
        <title>Genome-scale model development and genomic sequencing of the oleaginous clade Lipomyces.</title>
        <authorList>
            <person name="Czajka J.J."/>
            <person name="Han Y."/>
            <person name="Kim J."/>
            <person name="Mondo S.J."/>
            <person name="Hofstad B.A."/>
            <person name="Robles A."/>
            <person name="Haridas S."/>
            <person name="Riley R."/>
            <person name="LaButti K."/>
            <person name="Pangilinan J."/>
            <person name="Andreopoulos W."/>
            <person name="Lipzen A."/>
            <person name="Yan J."/>
            <person name="Wang M."/>
            <person name="Ng V."/>
            <person name="Grigoriev I.V."/>
            <person name="Spatafora J.W."/>
            <person name="Magnuson J.K."/>
            <person name="Baker S.E."/>
            <person name="Pomraning K.R."/>
        </authorList>
    </citation>
    <scope>NUCLEOTIDE SEQUENCE [LARGE SCALE GENOMIC DNA]</scope>
    <source>
        <strain evidence="2">CBS 7786</strain>
    </source>
</reference>
<dbReference type="Proteomes" id="UP001433508">
    <property type="component" value="Unassembled WGS sequence"/>
</dbReference>
<sequence length="168" mass="18923">MAYSLYDATVVMAKGALTSLDRILSQAEKHPNSAGFFTARLTEDMKPLTFQVHYAAFTAEAVAATLSGREYIEPDEDLDSYEKMHARIDQALKELDKIDKETVNRVGETTTYAIRHEGRVEVPVKALVCSKHMPNIYFHVAMAYAILRMEGVPLGKRDWSRAFVSEYA</sequence>
<keyword evidence="2" id="KW-1185">Reference proteome</keyword>
<evidence type="ECO:0000313" key="1">
    <source>
        <dbReference type="EMBL" id="KAK9237136.1"/>
    </source>
</evidence>
<evidence type="ECO:0000313" key="2">
    <source>
        <dbReference type="Proteomes" id="UP001433508"/>
    </source>
</evidence>
<comment type="caution">
    <text evidence="1">The sequence shown here is derived from an EMBL/GenBank/DDBJ whole genome shotgun (WGS) entry which is preliminary data.</text>
</comment>
<dbReference type="EMBL" id="MU971373">
    <property type="protein sequence ID" value="KAK9237136.1"/>
    <property type="molecule type" value="Genomic_DNA"/>
</dbReference>
<name>A0ACC3SZR4_LIPKO</name>
<proteinExistence type="predicted"/>
<organism evidence="1 2">
    <name type="scientific">Lipomyces kononenkoae</name>
    <name type="common">Yeast</name>
    <dbReference type="NCBI Taxonomy" id="34357"/>
    <lineage>
        <taxon>Eukaryota</taxon>
        <taxon>Fungi</taxon>
        <taxon>Dikarya</taxon>
        <taxon>Ascomycota</taxon>
        <taxon>Saccharomycotina</taxon>
        <taxon>Lipomycetes</taxon>
        <taxon>Lipomycetales</taxon>
        <taxon>Lipomycetaceae</taxon>
        <taxon>Lipomyces</taxon>
    </lineage>
</organism>